<evidence type="ECO:0000313" key="3">
    <source>
        <dbReference type="Proteomes" id="UP001549691"/>
    </source>
</evidence>
<evidence type="ECO:0000256" key="1">
    <source>
        <dbReference type="SAM" id="Phobius"/>
    </source>
</evidence>
<protein>
    <submittedName>
        <fullName evidence="2">Type IV pilus modification protein PilV</fullName>
    </submittedName>
</protein>
<dbReference type="NCBIfam" id="TIGR02532">
    <property type="entry name" value="IV_pilin_GFxxxE"/>
    <property type="match status" value="1"/>
</dbReference>
<organism evidence="2 3">
    <name type="scientific">Uliginosibacterium flavum</name>
    <dbReference type="NCBI Taxonomy" id="1396831"/>
    <lineage>
        <taxon>Bacteria</taxon>
        <taxon>Pseudomonadati</taxon>
        <taxon>Pseudomonadota</taxon>
        <taxon>Betaproteobacteria</taxon>
        <taxon>Rhodocyclales</taxon>
        <taxon>Zoogloeaceae</taxon>
        <taxon>Uliginosibacterium</taxon>
    </lineage>
</organism>
<dbReference type="RefSeq" id="WP_354601171.1">
    <property type="nucleotide sequence ID" value="NZ_JBEWZI010000010.1"/>
</dbReference>
<keyword evidence="3" id="KW-1185">Reference proteome</keyword>
<dbReference type="InterPro" id="IPR013362">
    <property type="entry name" value="Pilus_4_PilV"/>
</dbReference>
<gene>
    <name evidence="2" type="primary">pilV</name>
    <name evidence="2" type="ORF">ABXR19_10980</name>
</gene>
<keyword evidence="1" id="KW-0812">Transmembrane</keyword>
<dbReference type="Pfam" id="PF07963">
    <property type="entry name" value="N_methyl"/>
    <property type="match status" value="1"/>
</dbReference>
<dbReference type="Proteomes" id="UP001549691">
    <property type="component" value="Unassembled WGS sequence"/>
</dbReference>
<dbReference type="NCBIfam" id="TIGR02523">
    <property type="entry name" value="type_IV_pilV"/>
    <property type="match status" value="1"/>
</dbReference>
<comment type="caution">
    <text evidence="2">The sequence shown here is derived from an EMBL/GenBank/DDBJ whole genome shotgun (WGS) entry which is preliminary data.</text>
</comment>
<name>A0ABV2TNI4_9RHOO</name>
<keyword evidence="1" id="KW-0472">Membrane</keyword>
<reference evidence="2 3" key="1">
    <citation type="submission" date="2024-07" db="EMBL/GenBank/DDBJ databases">
        <title>Uliginosibacterium flavum JJ3220;KACC:17644.</title>
        <authorList>
            <person name="Kim M.K."/>
        </authorList>
    </citation>
    <scope>NUCLEOTIDE SEQUENCE [LARGE SCALE GENOMIC DNA]</scope>
    <source>
        <strain evidence="2 3">KACC:17644</strain>
    </source>
</reference>
<dbReference type="EMBL" id="JBEWZI010000010">
    <property type="protein sequence ID" value="MET7014713.1"/>
    <property type="molecule type" value="Genomic_DNA"/>
</dbReference>
<accession>A0ABV2TNI4</accession>
<feature type="transmembrane region" description="Helical" evidence="1">
    <location>
        <begin position="12"/>
        <end position="38"/>
    </location>
</feature>
<dbReference type="InterPro" id="IPR012902">
    <property type="entry name" value="N_methyl_site"/>
</dbReference>
<keyword evidence="1" id="KW-1133">Transmembrane helix</keyword>
<sequence>MQTHPHKFKRRAHLGFSLIEVLVAMVVLSLGLLGLAALQMTSLRFNQSSQMRTQATILASDIFDCMRANRDAAAIGQYATAFTAAPPGGATVHEQDLRNWKNRITGLLGATAQGEAAGPDAEGKYRVTIRWSDAGDINSGRTLQDFVYLARP</sequence>
<evidence type="ECO:0000313" key="2">
    <source>
        <dbReference type="EMBL" id="MET7014713.1"/>
    </source>
</evidence>
<proteinExistence type="predicted"/>